<evidence type="ECO:0000313" key="2">
    <source>
        <dbReference type="EMBL" id="TPX15131.1"/>
    </source>
</evidence>
<protein>
    <submittedName>
        <fullName evidence="2">Uncharacterized protein</fullName>
    </submittedName>
</protein>
<sequence length="486" mass="54355">MDFDIEMGDGIGGEAYPIEEQGIQDDILPVDDAQEPGEVEEDVSGAGAQSGDQTLVLNKIHLRGLDAFNPDDLRAYVKEHYSAGTFDRIEWIDDTSANLLFKTEASASEALIALCAVEITEPAHLPPGELLPAKPYASKPDNTLQVRFALASDRKEAGAAARSRFYLLNPEYDPEERRRRGEFDRSRGKYRDRDGDRYRRGGGGGDRRRRNYEDDEPETFDVNLYDDDEAALAKRESRPSGRRRRRYSSRSRSRSSGSDAGRYARQNQSKELFPDRRPRERNGLSSRNRSASPARSAGGGDMDVDSDRRAGSRNRDKARSIKDRLSRDNSTKELFPTKVSAPGSRAQMDRVDPTDSMTTRLSGMSVLSYDGACDTVFSVLLHQHQHQHQHQHHLHPSGKTSSNSMVMCRSVITNNNPTDRITRPSSDSAFNIRGLAAKKGDEQGFAIKGSAKELFPDKLNNAGKELFADKLHGRGRPRQRAEDHFK</sequence>
<proteinExistence type="predicted"/>
<gene>
    <name evidence="2" type="ORF">E0L32_004689</name>
</gene>
<feature type="compositionally biased region" description="Basic and acidic residues" evidence="1">
    <location>
        <begin position="176"/>
        <end position="199"/>
    </location>
</feature>
<name>A0A507BDW4_9PEZI</name>
<feature type="compositionally biased region" description="Acidic residues" evidence="1">
    <location>
        <begin position="213"/>
        <end position="230"/>
    </location>
</feature>
<feature type="compositionally biased region" description="Low complexity" evidence="1">
    <location>
        <begin position="285"/>
        <end position="296"/>
    </location>
</feature>
<dbReference type="GeneID" id="41972136"/>
<reference evidence="2 3" key="1">
    <citation type="submission" date="2019-06" db="EMBL/GenBank/DDBJ databases">
        <title>Draft genome sequence of the filamentous fungus Phialemoniopsis curvata isolated from diesel fuel.</title>
        <authorList>
            <person name="Varaljay V.A."/>
            <person name="Lyon W.J."/>
            <person name="Crouch A.L."/>
            <person name="Drake C.E."/>
            <person name="Hollomon J.M."/>
            <person name="Nadeau L.J."/>
            <person name="Nunn H.S."/>
            <person name="Stevenson B.S."/>
            <person name="Bojanowski C.L."/>
            <person name="Crookes-Goodson W.J."/>
        </authorList>
    </citation>
    <scope>NUCLEOTIDE SEQUENCE [LARGE SCALE GENOMIC DNA]</scope>
    <source>
        <strain evidence="2 3">D216</strain>
    </source>
</reference>
<dbReference type="RefSeq" id="XP_030996842.1">
    <property type="nucleotide sequence ID" value="XM_031139128.1"/>
</dbReference>
<keyword evidence="3" id="KW-1185">Reference proteome</keyword>
<organism evidence="2 3">
    <name type="scientific">Thyridium curvatum</name>
    <dbReference type="NCBI Taxonomy" id="1093900"/>
    <lineage>
        <taxon>Eukaryota</taxon>
        <taxon>Fungi</taxon>
        <taxon>Dikarya</taxon>
        <taxon>Ascomycota</taxon>
        <taxon>Pezizomycotina</taxon>
        <taxon>Sordariomycetes</taxon>
        <taxon>Sordariomycetidae</taxon>
        <taxon>Thyridiales</taxon>
        <taxon>Thyridiaceae</taxon>
        <taxon>Thyridium</taxon>
    </lineage>
</organism>
<dbReference type="PANTHER" id="PTHR16291">
    <property type="entry name" value="NUCLEAR CAP-BINDING PROTEIN SUBUNIT 3"/>
    <property type="match status" value="1"/>
</dbReference>
<accession>A0A507BDW4</accession>
<feature type="compositionally biased region" description="Basic and acidic residues" evidence="1">
    <location>
        <begin position="305"/>
        <end position="331"/>
    </location>
</feature>
<dbReference type="InParanoid" id="A0A507BDW4"/>
<feature type="compositionally biased region" description="Basic residues" evidence="1">
    <location>
        <begin position="240"/>
        <end position="253"/>
    </location>
</feature>
<dbReference type="PANTHER" id="PTHR16291:SF0">
    <property type="entry name" value="NUCLEAR CAP-BINDING PROTEIN SUBUNIT 3"/>
    <property type="match status" value="1"/>
</dbReference>
<feature type="region of interest" description="Disordered" evidence="1">
    <location>
        <begin position="466"/>
        <end position="486"/>
    </location>
</feature>
<dbReference type="EMBL" id="SKBQ01000023">
    <property type="protein sequence ID" value="TPX15131.1"/>
    <property type="molecule type" value="Genomic_DNA"/>
</dbReference>
<evidence type="ECO:0000313" key="3">
    <source>
        <dbReference type="Proteomes" id="UP000319257"/>
    </source>
</evidence>
<dbReference type="OrthoDB" id="422106at2759"/>
<dbReference type="Pfam" id="PF10309">
    <property type="entry name" value="NCBP3"/>
    <property type="match status" value="1"/>
</dbReference>
<dbReference type="GO" id="GO:0003729">
    <property type="term" value="F:mRNA binding"/>
    <property type="evidence" value="ECO:0007669"/>
    <property type="project" value="InterPro"/>
</dbReference>
<dbReference type="InterPro" id="IPR019416">
    <property type="entry name" value="NCBP3"/>
</dbReference>
<feature type="region of interest" description="Disordered" evidence="1">
    <location>
        <begin position="176"/>
        <end position="357"/>
    </location>
</feature>
<dbReference type="Proteomes" id="UP000319257">
    <property type="component" value="Unassembled WGS sequence"/>
</dbReference>
<feature type="compositionally biased region" description="Low complexity" evidence="1">
    <location>
        <begin position="254"/>
        <end position="265"/>
    </location>
</feature>
<dbReference type="AlphaFoldDB" id="A0A507BDW4"/>
<dbReference type="GO" id="GO:0000340">
    <property type="term" value="F:RNA 7-methylguanosine cap binding"/>
    <property type="evidence" value="ECO:0007669"/>
    <property type="project" value="InterPro"/>
</dbReference>
<dbReference type="GO" id="GO:0005634">
    <property type="term" value="C:nucleus"/>
    <property type="evidence" value="ECO:0007669"/>
    <property type="project" value="TreeGrafter"/>
</dbReference>
<comment type="caution">
    <text evidence="2">The sequence shown here is derived from an EMBL/GenBank/DDBJ whole genome shotgun (WGS) entry which is preliminary data.</text>
</comment>
<feature type="compositionally biased region" description="Basic and acidic residues" evidence="1">
    <location>
        <begin position="272"/>
        <end position="282"/>
    </location>
</feature>
<evidence type="ECO:0000256" key="1">
    <source>
        <dbReference type="SAM" id="MobiDB-lite"/>
    </source>
</evidence>
<dbReference type="STRING" id="1093900.A0A507BDW4"/>